<evidence type="ECO:0000313" key="2">
    <source>
        <dbReference type="EMBL" id="SKA74219.1"/>
    </source>
</evidence>
<dbReference type="STRING" id="92487.SAMN02745130_01352"/>
<dbReference type="InterPro" id="IPR016963">
    <property type="entry name" value="Glycoporin_RafY"/>
</dbReference>
<protein>
    <submittedName>
        <fullName evidence="2">Raffinose porin (TC 1.B.15)</fullName>
    </submittedName>
</protein>
<name>A0A1T4WAS1_9GAMM</name>
<feature type="chain" id="PRO_5013069393" evidence="1">
    <location>
        <begin position="25"/>
        <end position="321"/>
    </location>
</feature>
<evidence type="ECO:0000313" key="3">
    <source>
        <dbReference type="Proteomes" id="UP000190460"/>
    </source>
</evidence>
<keyword evidence="1" id="KW-0732">Signal</keyword>
<feature type="signal peptide" evidence="1">
    <location>
        <begin position="1"/>
        <end position="24"/>
    </location>
</feature>
<accession>A0A1T4WAS1</accession>
<dbReference type="Proteomes" id="UP000190460">
    <property type="component" value="Unassembled WGS sequence"/>
</dbReference>
<reference evidence="2 3" key="1">
    <citation type="submission" date="2017-02" db="EMBL/GenBank/DDBJ databases">
        <authorList>
            <person name="Peterson S.W."/>
        </authorList>
    </citation>
    <scope>NUCLEOTIDE SEQUENCE [LARGE SCALE GENOMIC DNA]</scope>
    <source>
        <strain evidence="2 3">ATCC 49788</strain>
    </source>
</reference>
<dbReference type="RefSeq" id="WP_078921821.1">
    <property type="nucleotide sequence ID" value="NZ_FUYB01000004.1"/>
</dbReference>
<organism evidence="2 3">
    <name type="scientific">Thiothrix eikelboomii</name>
    <dbReference type="NCBI Taxonomy" id="92487"/>
    <lineage>
        <taxon>Bacteria</taxon>
        <taxon>Pseudomonadati</taxon>
        <taxon>Pseudomonadota</taxon>
        <taxon>Gammaproteobacteria</taxon>
        <taxon>Thiotrichales</taxon>
        <taxon>Thiotrichaceae</taxon>
        <taxon>Thiothrix</taxon>
    </lineage>
</organism>
<dbReference type="OrthoDB" id="5622860at2"/>
<dbReference type="EMBL" id="FUYB01000004">
    <property type="protein sequence ID" value="SKA74219.1"/>
    <property type="molecule type" value="Genomic_DNA"/>
</dbReference>
<sequence length="321" mass="33712">MKTKLKLSVACGIAALLVGFSVQAEEKTFSIGGDLELDLTAKDAAETSFYHGGRVKLNAVGHLKGDDYFIKGVAQPLVPLKGSDLGYDDVYLQMGRSNWDVQIGRFEGIDLFPVGKDTVAEHAGGMGTYGTNAARGRKDSVIHTAFHLKPNDAMNFELGVMGAKNTSDFDKFAAVRPAMTYKAGAFAVRAGFESVKSTPAGGTESSHTGFGVGAGFDVIGGTVNASLSKKNADDDGVDTTSVALNFTQGPWGVGYITSKDDMIGADPKLNTFFGAYTVPLFGSKDASVTFAASTSKATDVGGVEGTDDKVNAARVRFNYTF</sequence>
<proteinExistence type="predicted"/>
<dbReference type="Pfam" id="PF16966">
    <property type="entry name" value="Porin_8"/>
    <property type="match status" value="1"/>
</dbReference>
<dbReference type="SUPFAM" id="SSF56935">
    <property type="entry name" value="Porins"/>
    <property type="match status" value="1"/>
</dbReference>
<dbReference type="AlphaFoldDB" id="A0A1T4WAS1"/>
<keyword evidence="3" id="KW-1185">Reference proteome</keyword>
<gene>
    <name evidence="2" type="ORF">SAMN02745130_01352</name>
</gene>
<evidence type="ECO:0000256" key="1">
    <source>
        <dbReference type="SAM" id="SignalP"/>
    </source>
</evidence>